<dbReference type="RefSeq" id="WP_033117506.1">
    <property type="nucleotide sequence ID" value="NZ_CP011307.1"/>
</dbReference>
<dbReference type="AlphaFoldDB" id="A0A0S2W5G6"/>
<evidence type="ECO:0000313" key="2">
    <source>
        <dbReference type="Proteomes" id="UP000064844"/>
    </source>
</evidence>
<dbReference type="KEGG" id="ibu:IB211_02206c"/>
<dbReference type="eggNOG" id="ENOG5032TDE">
    <property type="taxonomic scope" value="Bacteria"/>
</dbReference>
<reference evidence="1 2" key="1">
    <citation type="journal article" date="2015" name="Nat. Commun.">
        <title>Production of butyrate from lysine and the Amadori product fructoselysine by a human gut commensal.</title>
        <authorList>
            <person name="Bui T.P."/>
            <person name="Ritari J."/>
            <person name="Boeren S."/>
            <person name="de Waard P."/>
            <person name="Plugge C.M."/>
            <person name="de Vos W.M."/>
        </authorList>
    </citation>
    <scope>NUCLEOTIDE SEQUENCE [LARGE SCALE GENOMIC DNA]</scope>
    <source>
        <strain evidence="1 2">AF211</strain>
    </source>
</reference>
<organism evidence="1 2">
    <name type="scientific">Intestinimonas butyriciproducens</name>
    <dbReference type="NCBI Taxonomy" id="1297617"/>
    <lineage>
        <taxon>Bacteria</taxon>
        <taxon>Bacillati</taxon>
        <taxon>Bacillota</taxon>
        <taxon>Clostridia</taxon>
        <taxon>Eubacteriales</taxon>
        <taxon>Intestinimonas</taxon>
    </lineage>
</organism>
<sequence>MRIGQIAVGRKRSLRIQFSPERVLDMPILRAEIPEPWRPRRLRRAARALRKQGVKRVLVPAGFAQWDTLESAGLGPVETGEFCRAMAPAVALAALTGAHIRPEGATVVLRGERVTRAMRMSALKLCPEVKNLLIAAPVGGAGLQAELRREYGVPALEDAPGRAPDLAIHFAPSAGGGARIVDLSGNSPRMDHFSFALREQTLPEDCEGLPLLAALWETGRLDPAEITVFTDFHS</sequence>
<keyword evidence="2" id="KW-1185">Reference proteome</keyword>
<name>A0A0S2W5G6_9FIRM</name>
<protein>
    <submittedName>
        <fullName evidence="1">Uncharacterized protein</fullName>
    </submittedName>
</protein>
<gene>
    <name evidence="1" type="ORF">IB211_02206c</name>
</gene>
<dbReference type="STRING" id="1297617.IB211_02206c"/>
<dbReference type="Proteomes" id="UP000064844">
    <property type="component" value="Chromosome"/>
</dbReference>
<reference evidence="2" key="2">
    <citation type="submission" date="2015-04" db="EMBL/GenBank/DDBJ databases">
        <title>A butyrogenic pathway from the amino acid lysine in a human gut commensal.</title>
        <authorList>
            <person name="de Vos W.M."/>
            <person name="Bui N.T.P."/>
            <person name="Plugge C.M."/>
            <person name="Ritari J."/>
        </authorList>
    </citation>
    <scope>NUCLEOTIDE SEQUENCE [LARGE SCALE GENOMIC DNA]</scope>
    <source>
        <strain evidence="2">AF211</strain>
    </source>
</reference>
<proteinExistence type="predicted"/>
<evidence type="ECO:0000313" key="1">
    <source>
        <dbReference type="EMBL" id="ALP94597.1"/>
    </source>
</evidence>
<accession>A0A0S2W5G6</accession>
<dbReference type="EMBL" id="CP011307">
    <property type="protein sequence ID" value="ALP94597.1"/>
    <property type="molecule type" value="Genomic_DNA"/>
</dbReference>